<keyword evidence="6" id="KW-0274">FAD</keyword>
<evidence type="ECO:0000313" key="9">
    <source>
        <dbReference type="Ensembl" id="ENSSFAP00005005285.1"/>
    </source>
</evidence>
<dbReference type="Pfam" id="PF01593">
    <property type="entry name" value="Amino_oxidase"/>
    <property type="match status" value="1"/>
</dbReference>
<comment type="cofactor">
    <cofactor evidence="1">
        <name>FAD</name>
        <dbReference type="ChEBI" id="CHEBI:57692"/>
    </cofactor>
</comment>
<proteinExistence type="inferred from homology"/>
<evidence type="ECO:0000256" key="7">
    <source>
        <dbReference type="ARBA" id="ARBA00023002"/>
    </source>
</evidence>
<dbReference type="GO" id="GO:0046592">
    <property type="term" value="F:polyamine oxidase activity"/>
    <property type="evidence" value="ECO:0007669"/>
    <property type="project" value="TreeGrafter"/>
</dbReference>
<dbReference type="PANTHER" id="PTHR10742:SF405">
    <property type="entry name" value="PEROXISOMAL N(1)-ACETYL-SPERMINE_SPERMIDINE OXIDASE"/>
    <property type="match status" value="1"/>
</dbReference>
<keyword evidence="7" id="KW-0560">Oxidoreductase</keyword>
<name>A0A672FKP3_SALFA</name>
<comment type="similarity">
    <text evidence="3">Belongs to the flavin monoamine oxidase family.</text>
</comment>
<evidence type="ECO:0000256" key="5">
    <source>
        <dbReference type="ARBA" id="ARBA00022630"/>
    </source>
</evidence>
<dbReference type="InParanoid" id="A0A672FKP3"/>
<dbReference type="Gene3D" id="3.50.50.60">
    <property type="entry name" value="FAD/NAD(P)-binding domain"/>
    <property type="match status" value="1"/>
</dbReference>
<dbReference type="Ensembl" id="ENSSFAT00005005588.1">
    <property type="protein sequence ID" value="ENSSFAP00005005285.1"/>
    <property type="gene ID" value="ENSSFAG00005003345.1"/>
</dbReference>
<sequence length="522" mass="58481">WIMQETSDHEPGDPGGREKGLCIAAAQRLVKSGFNDVRILEATPRSGGRIKTGRMGDKIIEVGANWIHGPSEENPVFCLARQYNLLDPEALTPENQAMDVGGHPPWVPNVFSSSGRRLNIEDVSPAQEMFFELLSEISEYPSTIGEPHDSVGEFIRSEVCLFLCLCENSILNQLWVQRRAAEKWKDSDATSRCLHLSVISNLLKVECCVNGAHSMDEVGLGAFGLYKTLPGLDCTFPGGFEGLIKNLMSELPSGLVTYNQPVRCVHWNNAEARNTSVLVECNDGEKIVADHVIVTVPLGYLKKHHSTLFHPPLPLHKIHTIQRLGFGTNNKIFVEFDSPWWDADCGVIYFLWDDESVADEVPDLHRSWIKKLFGFTVLKPTERYGHVLCGWIAGHESEYMETLSEQEVTHCITQLVRRFTGNPAVTPKRIFRSQWFHDPWTCGSYSFPGKGCSEQDLDNMREPLPPKASQSQPLQVLFAGEATHPCYFSTVHGALLSGWREADRLISHYSINPSQPQSKSKL</sequence>
<dbReference type="GO" id="GO:0005737">
    <property type="term" value="C:cytoplasm"/>
    <property type="evidence" value="ECO:0007669"/>
    <property type="project" value="UniProtKB-SubCell"/>
</dbReference>
<evidence type="ECO:0000259" key="8">
    <source>
        <dbReference type="Pfam" id="PF01593"/>
    </source>
</evidence>
<dbReference type="FunCoup" id="A0A672FKP3">
    <property type="interactions" value="812"/>
</dbReference>
<dbReference type="SUPFAM" id="SSF54373">
    <property type="entry name" value="FAD-linked reductases, C-terminal domain"/>
    <property type="match status" value="1"/>
</dbReference>
<keyword evidence="4" id="KW-0963">Cytoplasm</keyword>
<keyword evidence="10" id="KW-1185">Reference proteome</keyword>
<dbReference type="InterPro" id="IPR036188">
    <property type="entry name" value="FAD/NAD-bd_sf"/>
</dbReference>
<gene>
    <name evidence="9" type="primary">paox</name>
</gene>
<protein>
    <submittedName>
        <fullName evidence="9">Si:dkey-275b16.2</fullName>
    </submittedName>
</protein>
<dbReference type="PANTHER" id="PTHR10742">
    <property type="entry name" value="FLAVIN MONOAMINE OXIDASE"/>
    <property type="match status" value="1"/>
</dbReference>
<dbReference type="InterPro" id="IPR050281">
    <property type="entry name" value="Flavin_monoamine_oxidase"/>
</dbReference>
<dbReference type="InterPro" id="IPR002937">
    <property type="entry name" value="Amino_oxidase"/>
</dbReference>
<evidence type="ECO:0000256" key="4">
    <source>
        <dbReference type="ARBA" id="ARBA00022490"/>
    </source>
</evidence>
<dbReference type="SUPFAM" id="SSF51905">
    <property type="entry name" value="FAD/NAD(P)-binding domain"/>
    <property type="match status" value="1"/>
</dbReference>
<dbReference type="OMA" id="GTHSMDE"/>
<evidence type="ECO:0000256" key="3">
    <source>
        <dbReference type="ARBA" id="ARBA00005995"/>
    </source>
</evidence>
<dbReference type="Proteomes" id="UP000472267">
    <property type="component" value="Chromosome 13"/>
</dbReference>
<evidence type="ECO:0000256" key="1">
    <source>
        <dbReference type="ARBA" id="ARBA00001974"/>
    </source>
</evidence>
<organism evidence="9 10">
    <name type="scientific">Salarias fasciatus</name>
    <name type="common">Jewelled blenny</name>
    <name type="synonym">Blennius fasciatus</name>
    <dbReference type="NCBI Taxonomy" id="181472"/>
    <lineage>
        <taxon>Eukaryota</taxon>
        <taxon>Metazoa</taxon>
        <taxon>Chordata</taxon>
        <taxon>Craniata</taxon>
        <taxon>Vertebrata</taxon>
        <taxon>Euteleostomi</taxon>
        <taxon>Actinopterygii</taxon>
        <taxon>Neopterygii</taxon>
        <taxon>Teleostei</taxon>
        <taxon>Neoteleostei</taxon>
        <taxon>Acanthomorphata</taxon>
        <taxon>Ovalentaria</taxon>
        <taxon>Blenniimorphae</taxon>
        <taxon>Blenniiformes</taxon>
        <taxon>Blennioidei</taxon>
        <taxon>Blenniidae</taxon>
        <taxon>Salariinae</taxon>
        <taxon>Salarias</taxon>
    </lineage>
</organism>
<dbReference type="AlphaFoldDB" id="A0A672FKP3"/>
<feature type="domain" description="Amine oxidase" evidence="8">
    <location>
        <begin position="23"/>
        <end position="506"/>
    </location>
</feature>
<evidence type="ECO:0000256" key="2">
    <source>
        <dbReference type="ARBA" id="ARBA00004496"/>
    </source>
</evidence>
<dbReference type="Gene3D" id="3.90.660.10">
    <property type="match status" value="1"/>
</dbReference>
<comment type="subcellular location">
    <subcellularLocation>
        <location evidence="2">Cytoplasm</location>
    </subcellularLocation>
</comment>
<evidence type="ECO:0000256" key="6">
    <source>
        <dbReference type="ARBA" id="ARBA00022827"/>
    </source>
</evidence>
<evidence type="ECO:0000313" key="10">
    <source>
        <dbReference type="Proteomes" id="UP000472267"/>
    </source>
</evidence>
<keyword evidence="5" id="KW-0285">Flavoprotein</keyword>
<reference evidence="9" key="1">
    <citation type="submission" date="2019-06" db="EMBL/GenBank/DDBJ databases">
        <authorList>
            <consortium name="Wellcome Sanger Institute Data Sharing"/>
        </authorList>
    </citation>
    <scope>NUCLEOTIDE SEQUENCE [LARGE SCALE GENOMIC DNA]</scope>
</reference>
<reference evidence="9" key="3">
    <citation type="submission" date="2025-09" db="UniProtKB">
        <authorList>
            <consortium name="Ensembl"/>
        </authorList>
    </citation>
    <scope>IDENTIFICATION</scope>
</reference>
<accession>A0A672FKP3</accession>
<reference evidence="9" key="2">
    <citation type="submission" date="2025-08" db="UniProtKB">
        <authorList>
            <consortium name="Ensembl"/>
        </authorList>
    </citation>
    <scope>IDENTIFICATION</scope>
</reference>
<dbReference type="GO" id="GO:0046203">
    <property type="term" value="P:spermidine catabolic process"/>
    <property type="evidence" value="ECO:0007669"/>
    <property type="project" value="TreeGrafter"/>
</dbReference>